<feature type="non-terminal residue" evidence="4">
    <location>
        <position position="282"/>
    </location>
</feature>
<dbReference type="InterPro" id="IPR029423">
    <property type="entry name" value="LRRC37AB_C"/>
</dbReference>
<feature type="compositionally biased region" description="Basic and acidic residues" evidence="1">
    <location>
        <begin position="247"/>
        <end position="260"/>
    </location>
</feature>
<feature type="domain" description="LRRC37A/B like protein 1 C-terminal" evidence="2">
    <location>
        <begin position="212"/>
        <end position="281"/>
    </location>
</feature>
<feature type="region of interest" description="Disordered" evidence="1">
    <location>
        <begin position="247"/>
        <end position="282"/>
    </location>
</feature>
<dbReference type="GeneID" id="103605097"/>
<reference evidence="4" key="1">
    <citation type="submission" date="2025-08" db="UniProtKB">
        <authorList>
            <consortium name="RefSeq"/>
        </authorList>
    </citation>
    <scope>IDENTIFICATION</scope>
</reference>
<name>A0ABM0S4V9_GALVR</name>
<evidence type="ECO:0000259" key="2">
    <source>
        <dbReference type="Pfam" id="PF14914"/>
    </source>
</evidence>
<proteinExistence type="predicted"/>
<sequence length="282" mass="32324">MTVRILNHNPLTTVEDPHLFKLPALKYLDMGARQVSLTIIENALLMTLELEKLILPSHMACCLCRFKNIEVVCKTVKLHCDSTCLTNPTHCLEEASIRNPEGAFMKVLKSWKNTSTELTIEPEKASSDKTGMNWSDMNEQLDLNEKSEIIHTLNYLLSYLSEGNLEDIQPTLLPFIKLLFSNKNSLAKLESIEKRLQRVCKILKKQRGIKKRHFKKTLEMDCSESHVQTEAFRTGLLMKLLSEQQEAKASKAEWDPDQWKTENGINESPEAQGEQKDQESHE</sequence>
<gene>
    <name evidence="4" type="primary">LOC103605097</name>
</gene>
<dbReference type="Proteomes" id="UP000694923">
    <property type="component" value="Unplaced"/>
</dbReference>
<evidence type="ECO:0000313" key="3">
    <source>
        <dbReference type="Proteomes" id="UP000694923"/>
    </source>
</evidence>
<accession>A0ABM0S4V9</accession>
<feature type="compositionally biased region" description="Basic and acidic residues" evidence="1">
    <location>
        <begin position="273"/>
        <end position="282"/>
    </location>
</feature>
<dbReference type="PANTHER" id="PTHR23045:SF9">
    <property type="entry name" value="LEUCINE RICH REPEAT CONTAINING 37A-RELATED"/>
    <property type="match status" value="1"/>
</dbReference>
<evidence type="ECO:0000256" key="1">
    <source>
        <dbReference type="SAM" id="MobiDB-lite"/>
    </source>
</evidence>
<dbReference type="PANTHER" id="PTHR23045">
    <property type="entry name" value="LEUCINE-RICH REPEAT-CONTAINING PROTEIN 37A"/>
    <property type="match status" value="1"/>
</dbReference>
<dbReference type="Pfam" id="PF14914">
    <property type="entry name" value="LRRC37AB_C"/>
    <property type="match status" value="1"/>
</dbReference>
<keyword evidence="3" id="KW-1185">Reference proteome</keyword>
<dbReference type="RefSeq" id="XP_008587900.1">
    <property type="nucleotide sequence ID" value="XM_008589678.1"/>
</dbReference>
<protein>
    <submittedName>
        <fullName evidence="4">Leucine-rich repeat-containing protein 37A3-like</fullName>
    </submittedName>
</protein>
<dbReference type="InterPro" id="IPR015753">
    <property type="entry name" value="LRRC37"/>
</dbReference>
<evidence type="ECO:0000313" key="4">
    <source>
        <dbReference type="RefSeq" id="XP_008587900.1"/>
    </source>
</evidence>
<organism evidence="3 4">
    <name type="scientific">Galeopterus variegatus</name>
    <name type="common">Malayan flying lemur</name>
    <name type="synonym">Cynocephalus variegatus</name>
    <dbReference type="NCBI Taxonomy" id="482537"/>
    <lineage>
        <taxon>Eukaryota</taxon>
        <taxon>Metazoa</taxon>
        <taxon>Chordata</taxon>
        <taxon>Craniata</taxon>
        <taxon>Vertebrata</taxon>
        <taxon>Euteleostomi</taxon>
        <taxon>Mammalia</taxon>
        <taxon>Eutheria</taxon>
        <taxon>Euarchontoglires</taxon>
        <taxon>Dermoptera</taxon>
        <taxon>Cynocephalidae</taxon>
        <taxon>Galeopterus</taxon>
    </lineage>
</organism>